<organism evidence="1 2">
    <name type="scientific">Elysia crispata</name>
    <name type="common">lettuce slug</name>
    <dbReference type="NCBI Taxonomy" id="231223"/>
    <lineage>
        <taxon>Eukaryota</taxon>
        <taxon>Metazoa</taxon>
        <taxon>Spiralia</taxon>
        <taxon>Lophotrochozoa</taxon>
        <taxon>Mollusca</taxon>
        <taxon>Gastropoda</taxon>
        <taxon>Heterobranchia</taxon>
        <taxon>Euthyneura</taxon>
        <taxon>Panpulmonata</taxon>
        <taxon>Sacoglossa</taxon>
        <taxon>Placobranchoidea</taxon>
        <taxon>Plakobranchidae</taxon>
        <taxon>Elysia</taxon>
    </lineage>
</organism>
<evidence type="ECO:0000313" key="2">
    <source>
        <dbReference type="Proteomes" id="UP001283361"/>
    </source>
</evidence>
<dbReference type="EMBL" id="JAWDGP010006989">
    <property type="protein sequence ID" value="KAK3731659.1"/>
    <property type="molecule type" value="Genomic_DNA"/>
</dbReference>
<dbReference type="Proteomes" id="UP001283361">
    <property type="component" value="Unassembled WGS sequence"/>
</dbReference>
<name>A0AAE0Y4A1_9GAST</name>
<keyword evidence="2" id="KW-1185">Reference proteome</keyword>
<proteinExistence type="predicted"/>
<accession>A0AAE0Y4A1</accession>
<comment type="caution">
    <text evidence="1">The sequence shown here is derived from an EMBL/GenBank/DDBJ whole genome shotgun (WGS) entry which is preliminary data.</text>
</comment>
<sequence>MTSLNSGNNPLKRIPWVVKAVAYLTLVEKLLEMSEVVIKLVNVIIPCVCMCLQPQVSLVSLPDGELGCDTAISQGYRVPVTNDYRKKN</sequence>
<evidence type="ECO:0000313" key="1">
    <source>
        <dbReference type="EMBL" id="KAK3731659.1"/>
    </source>
</evidence>
<protein>
    <submittedName>
        <fullName evidence="1">Uncharacterized protein</fullName>
    </submittedName>
</protein>
<gene>
    <name evidence="1" type="ORF">RRG08_035330</name>
</gene>
<reference evidence="1" key="1">
    <citation type="journal article" date="2023" name="G3 (Bethesda)">
        <title>A reference genome for the long-term kleptoplast-retaining sea slug Elysia crispata morphotype clarki.</title>
        <authorList>
            <person name="Eastman K.E."/>
            <person name="Pendleton A.L."/>
            <person name="Shaikh M.A."/>
            <person name="Suttiyut T."/>
            <person name="Ogas R."/>
            <person name="Tomko P."/>
            <person name="Gavelis G."/>
            <person name="Widhalm J.R."/>
            <person name="Wisecaver J.H."/>
        </authorList>
    </citation>
    <scope>NUCLEOTIDE SEQUENCE</scope>
    <source>
        <strain evidence="1">ECLA1</strain>
    </source>
</reference>
<dbReference type="AlphaFoldDB" id="A0AAE0Y4A1"/>